<keyword evidence="3" id="KW-1185">Reference proteome</keyword>
<protein>
    <submittedName>
        <fullName evidence="2">Uncharacterized protein</fullName>
    </submittedName>
</protein>
<accession>A0A8X7VU37</accession>
<feature type="compositionally biased region" description="Basic and acidic residues" evidence="1">
    <location>
        <begin position="108"/>
        <end position="119"/>
    </location>
</feature>
<reference evidence="2 3" key="1">
    <citation type="submission" date="2020-02" db="EMBL/GenBank/DDBJ databases">
        <authorList>
            <person name="Ma Q."/>
            <person name="Huang Y."/>
            <person name="Song X."/>
            <person name="Pei D."/>
        </authorList>
    </citation>
    <scope>NUCLEOTIDE SEQUENCE [LARGE SCALE GENOMIC DNA]</scope>
    <source>
        <strain evidence="2">Sxm20200214</strain>
        <tissue evidence="2">Leaf</tissue>
    </source>
</reference>
<proteinExistence type="predicted"/>
<comment type="caution">
    <text evidence="2">The sequence shown here is derived from an EMBL/GenBank/DDBJ whole genome shotgun (WGS) entry which is preliminary data.</text>
</comment>
<name>A0A8X7VU37_BRACI</name>
<dbReference type="EMBL" id="JAAMPC010000004">
    <property type="protein sequence ID" value="KAG2317909.1"/>
    <property type="molecule type" value="Genomic_DNA"/>
</dbReference>
<feature type="region of interest" description="Disordered" evidence="1">
    <location>
        <begin position="65"/>
        <end position="131"/>
    </location>
</feature>
<dbReference type="Proteomes" id="UP000886595">
    <property type="component" value="Unassembled WGS sequence"/>
</dbReference>
<evidence type="ECO:0000313" key="3">
    <source>
        <dbReference type="Proteomes" id="UP000886595"/>
    </source>
</evidence>
<organism evidence="2 3">
    <name type="scientific">Brassica carinata</name>
    <name type="common">Ethiopian mustard</name>
    <name type="synonym">Abyssinian cabbage</name>
    <dbReference type="NCBI Taxonomy" id="52824"/>
    <lineage>
        <taxon>Eukaryota</taxon>
        <taxon>Viridiplantae</taxon>
        <taxon>Streptophyta</taxon>
        <taxon>Embryophyta</taxon>
        <taxon>Tracheophyta</taxon>
        <taxon>Spermatophyta</taxon>
        <taxon>Magnoliopsida</taxon>
        <taxon>eudicotyledons</taxon>
        <taxon>Gunneridae</taxon>
        <taxon>Pentapetalae</taxon>
        <taxon>rosids</taxon>
        <taxon>malvids</taxon>
        <taxon>Brassicales</taxon>
        <taxon>Brassicaceae</taxon>
        <taxon>Brassiceae</taxon>
        <taxon>Brassica</taxon>
    </lineage>
</organism>
<gene>
    <name evidence="2" type="ORF">Bca52824_021031</name>
</gene>
<feature type="compositionally biased region" description="Basic and acidic residues" evidence="1">
    <location>
        <begin position="65"/>
        <end position="77"/>
    </location>
</feature>
<dbReference type="AlphaFoldDB" id="A0A8X7VU37"/>
<evidence type="ECO:0000256" key="1">
    <source>
        <dbReference type="SAM" id="MobiDB-lite"/>
    </source>
</evidence>
<sequence>MKMIVVFQFKDFDESNIELAGNCLEFSGVTNVLKVEGGEGQLEELKKIDKSARIIKIGADGVTEPEVKIQQRDEGKPASEIQQAFKRPSDDIASSSDQRQRGVPAYEPEVKIQQQDEGKGVANVQQARKGQ</sequence>
<evidence type="ECO:0000313" key="2">
    <source>
        <dbReference type="EMBL" id="KAG2317909.1"/>
    </source>
</evidence>